<feature type="transmembrane region" description="Helical" evidence="6">
    <location>
        <begin position="239"/>
        <end position="265"/>
    </location>
</feature>
<feature type="transmembrane region" description="Helical" evidence="6">
    <location>
        <begin position="56"/>
        <end position="73"/>
    </location>
</feature>
<evidence type="ECO:0000313" key="7">
    <source>
        <dbReference type="EMBL" id="TFV51336.1"/>
    </source>
</evidence>
<dbReference type="Pfam" id="PF02653">
    <property type="entry name" value="BPD_transp_2"/>
    <property type="match status" value="1"/>
</dbReference>
<sequence>MRPAIVIFLLLLLLFAPFVLDAYTQYLVNLALSYSLVCLGLNLLLGYAGQFSFANAAFMGIGAYTYALLTSRLGVPSLVALPAAGMAATALGMVVAGPALRLSTVYLAMTSLAFAELVQWTFIHWSAVTLGTDGVRVRWPAVGSYVAQGDKNTFYVVLVVVAISYWSALRIVRSKLGRAFLAIRQGETLARCSGIDVERTKTIAYAISAFYAGIGGALFALTIRFIVPDGFGLVQLVLQFSMVLIGGLGSLLGGLVGSLLLTVMPELLRNVEAYQEMLYGVLLVLFVIFMPRGIVGLLGRLGLVPQEILVRGAVAYFDARRRKHSGL</sequence>
<gene>
    <name evidence="7" type="ORF">E4K65_04530</name>
</gene>
<evidence type="ECO:0000256" key="5">
    <source>
        <dbReference type="ARBA" id="ARBA00023136"/>
    </source>
</evidence>
<evidence type="ECO:0000256" key="1">
    <source>
        <dbReference type="ARBA" id="ARBA00004651"/>
    </source>
</evidence>
<keyword evidence="8" id="KW-1185">Reference proteome</keyword>
<name>A0A4Y9M7Y2_9BRAD</name>
<feature type="transmembrane region" description="Helical" evidence="6">
    <location>
        <begin position="79"/>
        <end position="100"/>
    </location>
</feature>
<dbReference type="PANTHER" id="PTHR30482">
    <property type="entry name" value="HIGH-AFFINITY BRANCHED-CHAIN AMINO ACID TRANSPORT SYSTEM PERMEASE"/>
    <property type="match status" value="1"/>
</dbReference>
<accession>A0A4Y9M7Y2</accession>
<dbReference type="GO" id="GO:0005886">
    <property type="term" value="C:plasma membrane"/>
    <property type="evidence" value="ECO:0007669"/>
    <property type="project" value="UniProtKB-SubCell"/>
</dbReference>
<keyword evidence="5 6" id="KW-0472">Membrane</keyword>
<evidence type="ECO:0000256" key="4">
    <source>
        <dbReference type="ARBA" id="ARBA00022989"/>
    </source>
</evidence>
<organism evidence="7 8">
    <name type="scientific">Bradyrhizobium niftali</name>
    <dbReference type="NCBI Taxonomy" id="2560055"/>
    <lineage>
        <taxon>Bacteria</taxon>
        <taxon>Pseudomonadati</taxon>
        <taxon>Pseudomonadota</taxon>
        <taxon>Alphaproteobacteria</taxon>
        <taxon>Hyphomicrobiales</taxon>
        <taxon>Nitrobacteraceae</taxon>
        <taxon>Bradyrhizobium</taxon>
    </lineage>
</organism>
<dbReference type="CDD" id="cd06581">
    <property type="entry name" value="TM_PBP1_LivM_like"/>
    <property type="match status" value="1"/>
</dbReference>
<feature type="transmembrane region" description="Helical" evidence="6">
    <location>
        <begin position="203"/>
        <end position="227"/>
    </location>
</feature>
<proteinExistence type="predicted"/>
<protein>
    <submittedName>
        <fullName evidence="7">Branched-chain amino acid ABC transporter permease</fullName>
    </submittedName>
</protein>
<feature type="transmembrane region" description="Helical" evidence="6">
    <location>
        <begin position="152"/>
        <end position="172"/>
    </location>
</feature>
<dbReference type="Proteomes" id="UP000297966">
    <property type="component" value="Unassembled WGS sequence"/>
</dbReference>
<reference evidence="7 8" key="1">
    <citation type="submission" date="2019-03" db="EMBL/GenBank/DDBJ databases">
        <title>Bradyrhizobium diversity isolated from nodules of Chamaecrista fasciculata.</title>
        <authorList>
            <person name="Klepa M.S."/>
            <person name="Urquiaga M.O."/>
            <person name="Hungria M."/>
            <person name="Delamuta J.R."/>
        </authorList>
    </citation>
    <scope>NUCLEOTIDE SEQUENCE [LARGE SCALE GENOMIC DNA]</scope>
    <source>
        <strain evidence="7 8">CNPSo 3448</strain>
    </source>
</reference>
<comment type="subcellular location">
    <subcellularLocation>
        <location evidence="1">Cell membrane</location>
        <topology evidence="1">Multi-pass membrane protein</topology>
    </subcellularLocation>
</comment>
<keyword evidence="4 6" id="KW-1133">Transmembrane helix</keyword>
<dbReference type="AlphaFoldDB" id="A0A4Y9M7Y2"/>
<keyword evidence="3 6" id="KW-0812">Transmembrane</keyword>
<dbReference type="RefSeq" id="WP_135173078.1">
    <property type="nucleotide sequence ID" value="NZ_SPQT01000001.1"/>
</dbReference>
<evidence type="ECO:0000256" key="6">
    <source>
        <dbReference type="SAM" id="Phobius"/>
    </source>
</evidence>
<dbReference type="PANTHER" id="PTHR30482:SF10">
    <property type="entry name" value="HIGH-AFFINITY BRANCHED-CHAIN AMINO ACID TRANSPORT PROTEIN BRAE"/>
    <property type="match status" value="1"/>
</dbReference>
<dbReference type="GO" id="GO:0015658">
    <property type="term" value="F:branched-chain amino acid transmembrane transporter activity"/>
    <property type="evidence" value="ECO:0007669"/>
    <property type="project" value="InterPro"/>
</dbReference>
<evidence type="ECO:0000313" key="8">
    <source>
        <dbReference type="Proteomes" id="UP000297966"/>
    </source>
</evidence>
<comment type="caution">
    <text evidence="7">The sequence shown here is derived from an EMBL/GenBank/DDBJ whole genome shotgun (WGS) entry which is preliminary data.</text>
</comment>
<dbReference type="InterPro" id="IPR001851">
    <property type="entry name" value="ABC_transp_permease"/>
</dbReference>
<evidence type="ECO:0000256" key="2">
    <source>
        <dbReference type="ARBA" id="ARBA00022475"/>
    </source>
</evidence>
<feature type="transmembrane region" description="Helical" evidence="6">
    <location>
        <begin position="277"/>
        <end position="299"/>
    </location>
</feature>
<dbReference type="EMBL" id="SPQT01000001">
    <property type="protein sequence ID" value="TFV51336.1"/>
    <property type="molecule type" value="Genomic_DNA"/>
</dbReference>
<evidence type="ECO:0000256" key="3">
    <source>
        <dbReference type="ARBA" id="ARBA00022692"/>
    </source>
</evidence>
<dbReference type="InterPro" id="IPR043428">
    <property type="entry name" value="LivM-like"/>
</dbReference>
<dbReference type="OrthoDB" id="5448271at2"/>
<keyword evidence="2" id="KW-1003">Cell membrane</keyword>